<evidence type="ECO:0000256" key="1">
    <source>
        <dbReference type="ARBA" id="ARBA00005083"/>
    </source>
</evidence>
<dbReference type="InterPro" id="IPR006094">
    <property type="entry name" value="Oxid_FAD_bind_N"/>
</dbReference>
<dbReference type="Gene3D" id="3.30.43.10">
    <property type="entry name" value="Uridine Diphospho-n-acetylenolpyruvylglucosamine Reductase, domain 2"/>
    <property type="match status" value="1"/>
</dbReference>
<dbReference type="PANTHER" id="PTHR43762">
    <property type="entry name" value="L-GULONOLACTONE OXIDASE"/>
    <property type="match status" value="1"/>
</dbReference>
<dbReference type="Gene3D" id="3.30.465.10">
    <property type="match status" value="1"/>
</dbReference>
<dbReference type="GO" id="GO:0071949">
    <property type="term" value="F:FAD binding"/>
    <property type="evidence" value="ECO:0007669"/>
    <property type="project" value="InterPro"/>
</dbReference>
<dbReference type="InterPro" id="IPR016169">
    <property type="entry name" value="FAD-bd_PCMH_sub2"/>
</dbReference>
<evidence type="ECO:0000313" key="6">
    <source>
        <dbReference type="EMBL" id="KIP01523.1"/>
    </source>
</evidence>
<dbReference type="STRING" id="745531.A0A0C3P9V6"/>
<accession>A0A0C3P9V6</accession>
<dbReference type="InterPro" id="IPR016166">
    <property type="entry name" value="FAD-bd_PCMH"/>
</dbReference>
<evidence type="ECO:0000256" key="4">
    <source>
        <dbReference type="ARBA" id="ARBA00033418"/>
    </source>
</evidence>
<keyword evidence="7" id="KW-1185">Reference proteome</keyword>
<sequence length="480" mass="53696">MDVLDTPRLHALLAPAAVPPASPRARFVNWGLSYECTPLRVFAPTTEAECALVLELARREGRRVRAAGVGHSPSDLACTADFMLRTDGLRHILEINADKRYVVAEAGVTLAALHAALAARGLAMLNLGSISDQTLAGVVATATHGTGAACKVISTHVQALRLLLADGARVTCSRDHRPDLFLASLCGLGSTGLILSVQLEVGPAFRLRETQQSVPFDRVLADIDALAVAAEHVRLWWFPQADVVRVSAASRTTEPVRRTPTFLWHSLVGFHLVQLLLFLGRYLLWLNPWTARLCARLDRAPTVTVDDSWRVFNLDCKYPQFTTEWAIPFTQTAACLRELRDWLAQEHADPRGLRPHFPIEIRFSDADDIWLSPSSGQRTTWIGIIQYKPYGLNVPYRTLFARFEAILARHGGRPHWAKSHPLRAADLRRLYPRFDDFLRVLADVDPHGLFRNAYIERHLYDGRGPHCDPRVFKRIQHPPS</sequence>
<evidence type="ECO:0000256" key="3">
    <source>
        <dbReference type="ARBA" id="ARBA00023002"/>
    </source>
</evidence>
<dbReference type="Pfam" id="PF04030">
    <property type="entry name" value="ALO"/>
    <property type="match status" value="1"/>
</dbReference>
<protein>
    <recommendedName>
        <fullName evidence="2">D-arabinono-1,4-lactone oxidase</fullName>
        <ecNumber evidence="2">1.1.3.37</ecNumber>
    </recommendedName>
    <alternativeName>
        <fullName evidence="4">L-galactono-gamma-lactone oxidase</fullName>
    </alternativeName>
</protein>
<gene>
    <name evidence="6" type="ORF">PHLGIDRAFT_112979</name>
</gene>
<dbReference type="Pfam" id="PF01565">
    <property type="entry name" value="FAD_binding_4"/>
    <property type="match status" value="1"/>
</dbReference>
<name>A0A0C3P9V6_PHLG1</name>
<dbReference type="InterPro" id="IPR010031">
    <property type="entry name" value="FAD_lactone_oxidase-like"/>
</dbReference>
<feature type="domain" description="FAD-binding PCMH-type" evidence="5">
    <location>
        <begin position="34"/>
        <end position="204"/>
    </location>
</feature>
<dbReference type="GO" id="GO:0016020">
    <property type="term" value="C:membrane"/>
    <property type="evidence" value="ECO:0007669"/>
    <property type="project" value="InterPro"/>
</dbReference>
<proteinExistence type="predicted"/>
<dbReference type="SUPFAM" id="SSF56176">
    <property type="entry name" value="FAD-binding/transporter-associated domain-like"/>
    <property type="match status" value="1"/>
</dbReference>
<dbReference type="OrthoDB" id="610608at2759"/>
<dbReference type="InterPro" id="IPR016167">
    <property type="entry name" value="FAD-bd_PCMH_sub1"/>
</dbReference>
<dbReference type="AlphaFoldDB" id="A0A0C3P9V6"/>
<dbReference type="PROSITE" id="PS51387">
    <property type="entry name" value="FAD_PCMH"/>
    <property type="match status" value="1"/>
</dbReference>
<dbReference type="EC" id="1.1.3.37" evidence="2"/>
<dbReference type="GO" id="GO:0003885">
    <property type="term" value="F:D-arabinono-1,4-lactone oxidase activity"/>
    <property type="evidence" value="ECO:0007669"/>
    <property type="project" value="UniProtKB-EC"/>
</dbReference>
<organism evidence="6 7">
    <name type="scientific">Phlebiopsis gigantea (strain 11061_1 CR5-6)</name>
    <name type="common">White-rot fungus</name>
    <name type="synonym">Peniophora gigantea</name>
    <dbReference type="NCBI Taxonomy" id="745531"/>
    <lineage>
        <taxon>Eukaryota</taxon>
        <taxon>Fungi</taxon>
        <taxon>Dikarya</taxon>
        <taxon>Basidiomycota</taxon>
        <taxon>Agaricomycotina</taxon>
        <taxon>Agaricomycetes</taxon>
        <taxon>Polyporales</taxon>
        <taxon>Phanerochaetaceae</taxon>
        <taxon>Phlebiopsis</taxon>
    </lineage>
</organism>
<reference evidence="6 7" key="1">
    <citation type="journal article" date="2014" name="PLoS Genet.">
        <title>Analysis of the Phlebiopsis gigantea genome, transcriptome and secretome provides insight into its pioneer colonization strategies of wood.</title>
        <authorList>
            <person name="Hori C."/>
            <person name="Ishida T."/>
            <person name="Igarashi K."/>
            <person name="Samejima M."/>
            <person name="Suzuki H."/>
            <person name="Master E."/>
            <person name="Ferreira P."/>
            <person name="Ruiz-Duenas F.J."/>
            <person name="Held B."/>
            <person name="Canessa P."/>
            <person name="Larrondo L.F."/>
            <person name="Schmoll M."/>
            <person name="Druzhinina I.S."/>
            <person name="Kubicek C.P."/>
            <person name="Gaskell J.A."/>
            <person name="Kersten P."/>
            <person name="St John F."/>
            <person name="Glasner J."/>
            <person name="Sabat G."/>
            <person name="Splinter BonDurant S."/>
            <person name="Syed K."/>
            <person name="Yadav J."/>
            <person name="Mgbeahuruike A.C."/>
            <person name="Kovalchuk A."/>
            <person name="Asiegbu F.O."/>
            <person name="Lackner G."/>
            <person name="Hoffmeister D."/>
            <person name="Rencoret J."/>
            <person name="Gutierrez A."/>
            <person name="Sun H."/>
            <person name="Lindquist E."/>
            <person name="Barry K."/>
            <person name="Riley R."/>
            <person name="Grigoriev I.V."/>
            <person name="Henrissat B."/>
            <person name="Kues U."/>
            <person name="Berka R.M."/>
            <person name="Martinez A.T."/>
            <person name="Covert S.F."/>
            <person name="Blanchette R.A."/>
            <person name="Cullen D."/>
        </authorList>
    </citation>
    <scope>NUCLEOTIDE SEQUENCE [LARGE SCALE GENOMIC DNA]</scope>
    <source>
        <strain evidence="6 7">11061_1 CR5-6</strain>
    </source>
</reference>
<keyword evidence="3" id="KW-0560">Oxidoreductase</keyword>
<evidence type="ECO:0000256" key="2">
    <source>
        <dbReference type="ARBA" id="ARBA00013136"/>
    </source>
</evidence>
<dbReference type="Gene3D" id="1.10.45.10">
    <property type="entry name" value="Vanillyl-alcohol Oxidase, Chain A, domain 4"/>
    <property type="match status" value="1"/>
</dbReference>
<dbReference type="HOGENOM" id="CLU_003896_4_1_1"/>
<dbReference type="InterPro" id="IPR016171">
    <property type="entry name" value="Vanillyl_alc_oxidase_C-sub2"/>
</dbReference>
<dbReference type="EMBL" id="KN840773">
    <property type="protein sequence ID" value="KIP01523.1"/>
    <property type="molecule type" value="Genomic_DNA"/>
</dbReference>
<dbReference type="Gene3D" id="3.30.70.2520">
    <property type="match status" value="1"/>
</dbReference>
<dbReference type="Proteomes" id="UP000053257">
    <property type="component" value="Unassembled WGS sequence"/>
</dbReference>
<evidence type="ECO:0000259" key="5">
    <source>
        <dbReference type="PROSITE" id="PS51387"/>
    </source>
</evidence>
<dbReference type="PANTHER" id="PTHR43762:SF1">
    <property type="entry name" value="D-ARABINONO-1,4-LACTONE OXIDASE"/>
    <property type="match status" value="1"/>
</dbReference>
<dbReference type="PIRSF" id="PIRSF000136">
    <property type="entry name" value="LGO_GLO"/>
    <property type="match status" value="1"/>
</dbReference>
<dbReference type="UniPathway" id="UPA00771">
    <property type="reaction ID" value="UER00766"/>
</dbReference>
<comment type="pathway">
    <text evidence="1">Cofactor biosynthesis; D-erythroascorbate biosynthesis; dehydro-D-arabinono-1,4-lactone from D-arabinose: step 2/2.</text>
</comment>
<evidence type="ECO:0000313" key="7">
    <source>
        <dbReference type="Proteomes" id="UP000053257"/>
    </source>
</evidence>
<dbReference type="InterPro" id="IPR007173">
    <property type="entry name" value="ALO_C"/>
</dbReference>
<dbReference type="InterPro" id="IPR036318">
    <property type="entry name" value="FAD-bd_PCMH-like_sf"/>
</dbReference>
<dbReference type="GO" id="GO:0005739">
    <property type="term" value="C:mitochondrion"/>
    <property type="evidence" value="ECO:0007669"/>
    <property type="project" value="TreeGrafter"/>
</dbReference>